<dbReference type="RefSeq" id="WP_257442477.1">
    <property type="nucleotide sequence ID" value="NZ_JANIPJ010000002.1"/>
</dbReference>
<comment type="cofactor">
    <cofactor evidence="5">
        <name>Zn(2+)</name>
        <dbReference type="ChEBI" id="CHEBI:29105"/>
    </cofactor>
    <text evidence="5">Binds 1 zinc ion per subunit.</text>
</comment>
<dbReference type="InterPro" id="IPR023774">
    <property type="entry name" value="Put_metal_dep_hydrolase_YfiT"/>
</dbReference>
<dbReference type="GO" id="GO:0016787">
    <property type="term" value="F:hydrolase activity"/>
    <property type="evidence" value="ECO:0007669"/>
    <property type="project" value="UniProtKB-UniRule"/>
</dbReference>
<evidence type="ECO:0000313" key="7">
    <source>
        <dbReference type="EMBL" id="MCR2802761.1"/>
    </source>
</evidence>
<evidence type="ECO:0000313" key="8">
    <source>
        <dbReference type="Proteomes" id="UP001141950"/>
    </source>
</evidence>
<evidence type="ECO:0000256" key="1">
    <source>
        <dbReference type="ARBA" id="ARBA00022490"/>
    </source>
</evidence>
<reference evidence="7" key="1">
    <citation type="submission" date="2022-08" db="EMBL/GenBank/DDBJ databases">
        <title>The genomic sequence of strain Paenibacillus sp. SCIV0701.</title>
        <authorList>
            <person name="Zhao H."/>
        </authorList>
    </citation>
    <scope>NUCLEOTIDE SEQUENCE</scope>
    <source>
        <strain evidence="7">SCIV0701</strain>
    </source>
</reference>
<evidence type="ECO:0000256" key="5">
    <source>
        <dbReference type="HAMAP-Rule" id="MF_01256"/>
    </source>
</evidence>
<dbReference type="InterPro" id="IPR034660">
    <property type="entry name" value="DinB/YfiT-like"/>
</dbReference>
<keyword evidence="4 5" id="KW-0862">Zinc</keyword>
<protein>
    <recommendedName>
        <fullName evidence="5">Putative metal-dependent hydrolase NQZ67_02600</fullName>
        <ecNumber evidence="5">3.-.-.-</ecNumber>
    </recommendedName>
</protein>
<keyword evidence="2 5" id="KW-0479">Metal-binding</keyword>
<comment type="function">
    <text evidence="5">Possible metal-dependent hydrolase.</text>
</comment>
<keyword evidence="8" id="KW-1185">Reference proteome</keyword>
<dbReference type="Proteomes" id="UP001141950">
    <property type="component" value="Unassembled WGS sequence"/>
</dbReference>
<dbReference type="EMBL" id="JANIPJ010000002">
    <property type="protein sequence ID" value="MCR2802761.1"/>
    <property type="molecule type" value="Genomic_DNA"/>
</dbReference>
<feature type="binding site" evidence="5">
    <location>
        <position position="157"/>
    </location>
    <ligand>
        <name>Zn(2+)</name>
        <dbReference type="ChEBI" id="CHEBI:29105"/>
    </ligand>
</feature>
<evidence type="ECO:0000256" key="2">
    <source>
        <dbReference type="ARBA" id="ARBA00022723"/>
    </source>
</evidence>
<dbReference type="Gene3D" id="1.20.120.450">
    <property type="entry name" value="dinb family like domain"/>
    <property type="match status" value="1"/>
</dbReference>
<keyword evidence="7" id="KW-0808">Transferase</keyword>
<dbReference type="GO" id="GO:0005737">
    <property type="term" value="C:cytoplasm"/>
    <property type="evidence" value="ECO:0007669"/>
    <property type="project" value="UniProtKB-SubCell"/>
</dbReference>
<dbReference type="HAMAP" id="MF_01256">
    <property type="entry name" value="YfiT_hydrol"/>
    <property type="match status" value="1"/>
</dbReference>
<organism evidence="7 8">
    <name type="scientific">Paenibacillus soyae</name>
    <dbReference type="NCBI Taxonomy" id="2969249"/>
    <lineage>
        <taxon>Bacteria</taxon>
        <taxon>Bacillati</taxon>
        <taxon>Bacillota</taxon>
        <taxon>Bacilli</taxon>
        <taxon>Bacillales</taxon>
        <taxon>Paenibacillaceae</taxon>
        <taxon>Paenibacillus</taxon>
    </lineage>
</organism>
<evidence type="ECO:0000256" key="4">
    <source>
        <dbReference type="ARBA" id="ARBA00022833"/>
    </source>
</evidence>
<accession>A0A9X2S779</accession>
<dbReference type="InterPro" id="IPR024775">
    <property type="entry name" value="DinB-like"/>
</dbReference>
<dbReference type="NCBIfam" id="NF009807">
    <property type="entry name" value="PRK13291.1"/>
    <property type="match status" value="1"/>
</dbReference>
<dbReference type="EC" id="3.-.-.-" evidence="5"/>
<comment type="subunit">
    <text evidence="5">Homodimer.</text>
</comment>
<comment type="caution">
    <text evidence="7">The sequence shown here is derived from an EMBL/GenBank/DDBJ whole genome shotgun (WGS) entry which is preliminary data.</text>
</comment>
<comment type="subcellular location">
    <subcellularLocation>
        <location evidence="5">Cytoplasm</location>
    </subcellularLocation>
</comment>
<keyword evidence="3 5" id="KW-0378">Hydrolase</keyword>
<dbReference type="Pfam" id="PF12867">
    <property type="entry name" value="DinB_2"/>
    <property type="match status" value="1"/>
</dbReference>
<dbReference type="AlphaFoldDB" id="A0A9X2S779"/>
<keyword evidence="1 5" id="KW-0963">Cytoplasm</keyword>
<gene>
    <name evidence="7" type="primary">bstA</name>
    <name evidence="7" type="ORF">NQZ67_02600</name>
</gene>
<feature type="domain" description="DinB-like" evidence="6">
    <location>
        <begin position="30"/>
        <end position="165"/>
    </location>
</feature>
<evidence type="ECO:0000256" key="3">
    <source>
        <dbReference type="ARBA" id="ARBA00022801"/>
    </source>
</evidence>
<feature type="binding site" evidence="5">
    <location>
        <position position="161"/>
    </location>
    <ligand>
        <name>Zn(2+)</name>
        <dbReference type="ChEBI" id="CHEBI:29105"/>
    </ligand>
</feature>
<dbReference type="SUPFAM" id="SSF109854">
    <property type="entry name" value="DinB/YfiT-like putative metalloenzymes"/>
    <property type="match status" value="1"/>
</dbReference>
<name>A0A9X2S779_9BACL</name>
<proteinExistence type="inferred from homology"/>
<feature type="binding site" evidence="5">
    <location>
        <position position="64"/>
    </location>
    <ligand>
        <name>Zn(2+)</name>
        <dbReference type="ChEBI" id="CHEBI:29105"/>
    </ligand>
</feature>
<evidence type="ECO:0000259" key="6">
    <source>
        <dbReference type="Pfam" id="PF12867"/>
    </source>
</evidence>
<dbReference type="GO" id="GO:0008270">
    <property type="term" value="F:zinc ion binding"/>
    <property type="evidence" value="ECO:0007669"/>
    <property type="project" value="UniProtKB-UniRule"/>
</dbReference>
<comment type="similarity">
    <text evidence="5">Belongs to the metal hydrolase YfiT family.</text>
</comment>
<sequence length="175" mass="20718">MDLKYPIGTFEHIGDISLEQREAWIRDITELPSLMRQAVQGLTEEQLRIPYREGGWTIRQVVHHVADSHMNSYIRFKLALTEDNPTIRPYHEDRWAELPDTELEPIETSLQLLDSLHRRWVRLLAVMTDEQFARTFYHPGSQETMRLDMTVGSYSWHGRHHLAHITMLKERLNGF</sequence>
<dbReference type="GO" id="GO:0016740">
    <property type="term" value="F:transferase activity"/>
    <property type="evidence" value="ECO:0007669"/>
    <property type="project" value="UniProtKB-KW"/>
</dbReference>